<dbReference type="InterPro" id="IPR000182">
    <property type="entry name" value="GNAT_dom"/>
</dbReference>
<name>A0ABQ5N982_9CLOT</name>
<keyword evidence="1" id="KW-0046">Antibiotic resistance</keyword>
<evidence type="ECO:0000256" key="1">
    <source>
        <dbReference type="ARBA" id="ARBA00023251"/>
    </source>
</evidence>
<dbReference type="PANTHER" id="PTHR31438:SF1">
    <property type="entry name" value="LYSINE N-ACYLTRANSFERASE C17G9.06C-RELATED"/>
    <property type="match status" value="1"/>
</dbReference>
<evidence type="ECO:0000313" key="3">
    <source>
        <dbReference type="EMBL" id="GLC31775.1"/>
    </source>
</evidence>
<dbReference type="PANTHER" id="PTHR31438">
    <property type="entry name" value="LYSINE N-ACYLTRANSFERASE C17G9.06C-RELATED"/>
    <property type="match status" value="1"/>
</dbReference>
<dbReference type="Proteomes" id="UP001208567">
    <property type="component" value="Unassembled WGS sequence"/>
</dbReference>
<accession>A0ABQ5N982</accession>
<dbReference type="SUPFAM" id="SSF55729">
    <property type="entry name" value="Acyl-CoA N-acyltransferases (Nat)"/>
    <property type="match status" value="1"/>
</dbReference>
<feature type="domain" description="N-acetyltransferase" evidence="2">
    <location>
        <begin position="24"/>
        <end position="188"/>
    </location>
</feature>
<dbReference type="EMBL" id="BRXR01000001">
    <property type="protein sequence ID" value="GLC31775.1"/>
    <property type="molecule type" value="Genomic_DNA"/>
</dbReference>
<dbReference type="Gene3D" id="3.40.630.30">
    <property type="match status" value="1"/>
</dbReference>
<sequence length="200" mass="23549">MEYLFQNGDIGIRKMEDNITDYKLIAKWLSTEELLDYYEGRSNSFDLEKVIKKFAPRAKEEEAVVPCIIEHNQKAIGYIQYFIIEPGGYDVGDSINMKSYRLPYGMDLFIGETDNWNKGIGTMIVRSLISYLFNNKNADIIFIDPQTWNKRAIRCYEKSGFIPMIVIKNREMHDGEYRDSFIMSVSYEEWKTNNEHIPYL</sequence>
<keyword evidence="4" id="KW-1185">Reference proteome</keyword>
<gene>
    <name evidence="3" type="ORF">bsdE14_31850</name>
</gene>
<dbReference type="PROSITE" id="PS51186">
    <property type="entry name" value="GNAT"/>
    <property type="match status" value="1"/>
</dbReference>
<dbReference type="InterPro" id="IPR016181">
    <property type="entry name" value="Acyl_CoA_acyltransferase"/>
</dbReference>
<evidence type="ECO:0000259" key="2">
    <source>
        <dbReference type="PROSITE" id="PS51186"/>
    </source>
</evidence>
<evidence type="ECO:0000313" key="4">
    <source>
        <dbReference type="Proteomes" id="UP001208567"/>
    </source>
</evidence>
<comment type="caution">
    <text evidence="3">The sequence shown here is derived from an EMBL/GenBank/DDBJ whole genome shotgun (WGS) entry which is preliminary data.</text>
</comment>
<organism evidence="3 4">
    <name type="scientific">Clostridium omnivorum</name>
    <dbReference type="NCBI Taxonomy" id="1604902"/>
    <lineage>
        <taxon>Bacteria</taxon>
        <taxon>Bacillati</taxon>
        <taxon>Bacillota</taxon>
        <taxon>Clostridia</taxon>
        <taxon>Eubacteriales</taxon>
        <taxon>Clostridiaceae</taxon>
        <taxon>Clostridium</taxon>
    </lineage>
</organism>
<protein>
    <submittedName>
        <fullName evidence="3">GNAT family N-acetyltransferase</fullName>
    </submittedName>
</protein>
<proteinExistence type="predicted"/>
<dbReference type="RefSeq" id="WP_264851101.1">
    <property type="nucleotide sequence ID" value="NZ_BRXR01000001.1"/>
</dbReference>
<reference evidence="3 4" key="1">
    <citation type="journal article" date="2024" name="Int. J. Syst. Evol. Microbiol.">
        <title>Clostridium omnivorum sp. nov., isolated from anoxic soil under the treatment of reductive soil disinfestation.</title>
        <authorList>
            <person name="Ueki A."/>
            <person name="Tonouchi A."/>
            <person name="Kaku N."/>
            <person name="Honma S."/>
            <person name="Ueki K."/>
        </authorList>
    </citation>
    <scope>NUCLEOTIDE SEQUENCE [LARGE SCALE GENOMIC DNA]</scope>
    <source>
        <strain evidence="3 4">E14</strain>
    </source>
</reference>
<dbReference type="Pfam" id="PF13523">
    <property type="entry name" value="Acetyltransf_8"/>
    <property type="match status" value="1"/>
</dbReference>